<gene>
    <name evidence="2" type="ORF">S06H3_00161</name>
</gene>
<comment type="caution">
    <text evidence="2">The sequence shown here is derived from an EMBL/GenBank/DDBJ whole genome shotgun (WGS) entry which is preliminary data.</text>
</comment>
<sequence length="80" mass="8071">MDHRVAEGELNHEDIFTGPFEDLAGESFTEGMGADDAHDRGVDPGGPGGVFYPAVKSITVGPAGGERGAGNELITAAGAT</sequence>
<reference evidence="2" key="1">
    <citation type="journal article" date="2014" name="Front. Microbiol.">
        <title>High frequency of phylogenetically diverse reductive dehalogenase-homologous genes in deep subseafloor sedimentary metagenomes.</title>
        <authorList>
            <person name="Kawai M."/>
            <person name="Futagami T."/>
            <person name="Toyoda A."/>
            <person name="Takaki Y."/>
            <person name="Nishi S."/>
            <person name="Hori S."/>
            <person name="Arai W."/>
            <person name="Tsubouchi T."/>
            <person name="Morono Y."/>
            <person name="Uchiyama I."/>
            <person name="Ito T."/>
            <person name="Fujiyama A."/>
            <person name="Inagaki F."/>
            <person name="Takami H."/>
        </authorList>
    </citation>
    <scope>NUCLEOTIDE SEQUENCE</scope>
    <source>
        <strain evidence="2">Expedition CK06-06</strain>
    </source>
</reference>
<proteinExistence type="predicted"/>
<feature type="compositionally biased region" description="Basic and acidic residues" evidence="1">
    <location>
        <begin position="1"/>
        <end position="15"/>
    </location>
</feature>
<protein>
    <submittedName>
        <fullName evidence="2">Uncharacterized protein</fullName>
    </submittedName>
</protein>
<evidence type="ECO:0000256" key="1">
    <source>
        <dbReference type="SAM" id="MobiDB-lite"/>
    </source>
</evidence>
<feature type="region of interest" description="Disordered" evidence="1">
    <location>
        <begin position="1"/>
        <end position="48"/>
    </location>
</feature>
<accession>X1JAS5</accession>
<dbReference type="AlphaFoldDB" id="X1JAS5"/>
<dbReference type="EMBL" id="BARV01000024">
    <property type="protein sequence ID" value="GAH91816.1"/>
    <property type="molecule type" value="Genomic_DNA"/>
</dbReference>
<evidence type="ECO:0000313" key="2">
    <source>
        <dbReference type="EMBL" id="GAH91816.1"/>
    </source>
</evidence>
<organism evidence="2">
    <name type="scientific">marine sediment metagenome</name>
    <dbReference type="NCBI Taxonomy" id="412755"/>
    <lineage>
        <taxon>unclassified sequences</taxon>
        <taxon>metagenomes</taxon>
        <taxon>ecological metagenomes</taxon>
    </lineage>
</organism>
<feature type="region of interest" description="Disordered" evidence="1">
    <location>
        <begin position="61"/>
        <end position="80"/>
    </location>
</feature>
<name>X1JAS5_9ZZZZ</name>